<dbReference type="AlphaFoldDB" id="A0A6G1CSR9"/>
<evidence type="ECO:0000256" key="1">
    <source>
        <dbReference type="SAM" id="Coils"/>
    </source>
</evidence>
<sequence length="115" mass="13238">MKDLCGYRGDGTLKHDKDLVEKIQAELIKKIRQELGLKEEEEEEEEMSQEMKDKVDKVVKEKKPAAENNAVKEEKQAVDEEKLAINKAVEEKLDSVGREFDESLLLWHIATDLAK</sequence>
<reference evidence="2 3" key="1">
    <citation type="submission" date="2019-11" db="EMBL/GenBank/DDBJ databases">
        <title>Whole genome sequence of Oryza granulata.</title>
        <authorList>
            <person name="Li W."/>
        </authorList>
    </citation>
    <scope>NUCLEOTIDE SEQUENCE [LARGE SCALE GENOMIC DNA]</scope>
    <source>
        <strain evidence="3">cv. Menghai</strain>
        <tissue evidence="2">Leaf</tissue>
    </source>
</reference>
<name>A0A6G1CSR9_9ORYZ</name>
<keyword evidence="1" id="KW-0175">Coiled coil</keyword>
<evidence type="ECO:0000313" key="3">
    <source>
        <dbReference type="Proteomes" id="UP000479710"/>
    </source>
</evidence>
<organism evidence="2 3">
    <name type="scientific">Oryza meyeriana var. granulata</name>
    <dbReference type="NCBI Taxonomy" id="110450"/>
    <lineage>
        <taxon>Eukaryota</taxon>
        <taxon>Viridiplantae</taxon>
        <taxon>Streptophyta</taxon>
        <taxon>Embryophyta</taxon>
        <taxon>Tracheophyta</taxon>
        <taxon>Spermatophyta</taxon>
        <taxon>Magnoliopsida</taxon>
        <taxon>Liliopsida</taxon>
        <taxon>Poales</taxon>
        <taxon>Poaceae</taxon>
        <taxon>BOP clade</taxon>
        <taxon>Oryzoideae</taxon>
        <taxon>Oryzeae</taxon>
        <taxon>Oryzinae</taxon>
        <taxon>Oryza</taxon>
        <taxon>Oryza meyeriana</taxon>
    </lineage>
</organism>
<dbReference type="EMBL" id="SPHZ02000008">
    <property type="protein sequence ID" value="KAF0903518.1"/>
    <property type="molecule type" value="Genomic_DNA"/>
</dbReference>
<evidence type="ECO:0000313" key="2">
    <source>
        <dbReference type="EMBL" id="KAF0903518.1"/>
    </source>
</evidence>
<comment type="caution">
    <text evidence="2">The sequence shown here is derived from an EMBL/GenBank/DDBJ whole genome shotgun (WGS) entry which is preliminary data.</text>
</comment>
<dbReference type="Proteomes" id="UP000479710">
    <property type="component" value="Unassembled WGS sequence"/>
</dbReference>
<gene>
    <name evidence="2" type="ORF">E2562_027952</name>
</gene>
<keyword evidence="3" id="KW-1185">Reference proteome</keyword>
<protein>
    <submittedName>
        <fullName evidence="2">Uncharacterized protein</fullName>
    </submittedName>
</protein>
<proteinExistence type="predicted"/>
<accession>A0A6G1CSR9</accession>
<feature type="coiled-coil region" evidence="1">
    <location>
        <begin position="30"/>
        <end position="91"/>
    </location>
</feature>